<dbReference type="Gene3D" id="3.30.230.10">
    <property type="match status" value="1"/>
</dbReference>
<dbReference type="UniPathway" id="UPA00257">
    <property type="reaction ID" value="UER00367"/>
</dbReference>
<comment type="caution">
    <text evidence="14">The sequence shown here is derived from an EMBL/GenBank/DDBJ whole genome shotgun (WGS) entry which is preliminary data.</text>
</comment>
<dbReference type="GO" id="GO:0019287">
    <property type="term" value="P:isopentenyl diphosphate biosynthetic process, mevalonate pathway"/>
    <property type="evidence" value="ECO:0007669"/>
    <property type="project" value="UniProtKB-UniPathway"/>
</dbReference>
<dbReference type="GO" id="GO:0005524">
    <property type="term" value="F:ATP binding"/>
    <property type="evidence" value="ECO:0007669"/>
    <property type="project" value="UniProtKB-KW"/>
</dbReference>
<dbReference type="SUPFAM" id="SSF54211">
    <property type="entry name" value="Ribosomal protein S5 domain 2-like"/>
    <property type="match status" value="1"/>
</dbReference>
<dbReference type="EMBL" id="DRLD01000309">
    <property type="protein sequence ID" value="HED11238.1"/>
    <property type="molecule type" value="Genomic_DNA"/>
</dbReference>
<keyword evidence="10" id="KW-0443">Lipid metabolism</keyword>
<dbReference type="PANTHER" id="PTHR43290">
    <property type="entry name" value="MEVALONATE KINASE"/>
    <property type="match status" value="1"/>
</dbReference>
<keyword evidence="5" id="KW-0547">Nucleotide-binding</keyword>
<keyword evidence="9 14" id="KW-0560">Oxidoreductase</keyword>
<dbReference type="InterPro" id="IPR014721">
    <property type="entry name" value="Ribsml_uS5_D2-typ_fold_subgr"/>
</dbReference>
<keyword evidence="6" id="KW-0418">Kinase</keyword>
<keyword evidence="8" id="KW-0460">Magnesium</keyword>
<evidence type="ECO:0000256" key="6">
    <source>
        <dbReference type="ARBA" id="ARBA00022777"/>
    </source>
</evidence>
<dbReference type="GO" id="GO:0005829">
    <property type="term" value="C:cytosol"/>
    <property type="evidence" value="ECO:0007669"/>
    <property type="project" value="TreeGrafter"/>
</dbReference>
<dbReference type="Pfam" id="PF08544">
    <property type="entry name" value="GHMP_kinases_C"/>
    <property type="match status" value="1"/>
</dbReference>
<dbReference type="PANTHER" id="PTHR43290:SF2">
    <property type="entry name" value="MEVALONATE KINASE"/>
    <property type="match status" value="1"/>
</dbReference>
<dbReference type="Gene3D" id="3.30.70.890">
    <property type="entry name" value="GHMP kinase, C-terminal domain"/>
    <property type="match status" value="1"/>
</dbReference>
<name>A0A7V1LNH7_CALAY</name>
<dbReference type="InterPro" id="IPR023074">
    <property type="entry name" value="HMG_CoA_Rdtase_cat_sf"/>
</dbReference>
<dbReference type="SUPFAM" id="SSF55060">
    <property type="entry name" value="GHMP Kinase, C-terminal domain"/>
    <property type="match status" value="1"/>
</dbReference>
<evidence type="ECO:0000256" key="8">
    <source>
        <dbReference type="ARBA" id="ARBA00022842"/>
    </source>
</evidence>
<sequence>MKKTSQISGFYKKSIPQRLQTLVEKGLISSEDALLLKKGKLLLDADGSDKMIENVVGVFGLPMGLGLNFVVNGREHVIPMVVEEPSIVAAVSAMAKLVRSAGGFRSEATDPVLIGQIQVTQVRDSIAAKKAILQNKEDIVSLANSLHPNMVARGGGARDVEVHILNAGETGREMVIVHLLVDVQQAMGANLVNSMCEGVASLVEKLSGGRVFLRILSNLADRSLVRTRCTIPVDLLEDKDYSGEQVRDGIIMANEFALADPYRAATHNKGIMNGIDPLVIATGNDWRAMEAGAHAYAARSGRYTALTRWSKNEQGDLEGFIELPVRVGTVGGSLRSNPMVGLAYRLLGTEDARELTEIIGAVGLAQNLGAIRALATEGIQHGHMSLHARSVAMTAGAAPEIFETVVEELIDSGEIKVWKAKEIIERVQNKEDNARSRTLLQAPSSDLPTGYGKVILLGEHAVVYGSRAIAAPIPLAMQARVSPGKREGVHLIIPRWGVEEQLAKGAKYRYSIFQSLELILNALDLRQENMQIEVFPHIPRAMGLGGSAALAVAIIRALSDTYKLNLSDERVAELSYQSETIVHGRASGIDNTLATYGKFIRFRKGTPPEITPLSLPEPLRVVIGLTWTESLTATMVNKVRKSWEGRKPLYERIFKEIDDLVLMAEEAISEADWVRLGELMNINQGLLNALQVSGREIEEVIDIARANGALGAKLTGGGGGGAIIAICPDSAELVAAAIQASGYQAMIADLK</sequence>
<evidence type="ECO:0000256" key="5">
    <source>
        <dbReference type="ARBA" id="ARBA00022741"/>
    </source>
</evidence>
<dbReference type="EC" id="1.1.1.88" evidence="14"/>
<dbReference type="NCBIfam" id="TIGR00549">
    <property type="entry name" value="mevalon_kin"/>
    <property type="match status" value="1"/>
</dbReference>
<comment type="similarity">
    <text evidence="1">Belongs to the HMG-CoA reductase family.</text>
</comment>
<evidence type="ECO:0000256" key="1">
    <source>
        <dbReference type="ARBA" id="ARBA00007661"/>
    </source>
</evidence>
<protein>
    <submittedName>
        <fullName evidence="14">Hydroxymethylglutaryl-CoA reductase, degradative</fullName>
        <ecNumber evidence="14">1.1.1.88</ecNumber>
    </submittedName>
</protein>
<evidence type="ECO:0000256" key="11">
    <source>
        <dbReference type="ARBA" id="ARBA00029438"/>
    </source>
</evidence>
<dbReference type="InterPro" id="IPR009023">
    <property type="entry name" value="HMG_CoA_Rdtase_NAD(P)-bd_sf"/>
</dbReference>
<proteinExistence type="inferred from homology"/>
<dbReference type="InterPro" id="IPR004553">
    <property type="entry name" value="HMG_CoA_Rdtase_bac-typ"/>
</dbReference>
<dbReference type="InterPro" id="IPR006204">
    <property type="entry name" value="GHMP_kinase_N_dom"/>
</dbReference>
<keyword evidence="2" id="KW-0963">Cytoplasm</keyword>
<dbReference type="NCBIfam" id="TIGR00532">
    <property type="entry name" value="HMG_CoA_R_NAD"/>
    <property type="match status" value="1"/>
</dbReference>
<accession>A0A7V1LNH7</accession>
<dbReference type="InterPro" id="IPR006205">
    <property type="entry name" value="Mev_gal_kin"/>
</dbReference>
<dbReference type="SUPFAM" id="SSF56542">
    <property type="entry name" value="Substrate-binding domain of HMG-CoA reductase"/>
    <property type="match status" value="1"/>
</dbReference>
<keyword evidence="3" id="KW-0444">Lipid biosynthesis</keyword>
<dbReference type="PROSITE" id="PS50065">
    <property type="entry name" value="HMG_COA_REDUCTASE_4"/>
    <property type="match status" value="1"/>
</dbReference>
<evidence type="ECO:0000256" key="7">
    <source>
        <dbReference type="ARBA" id="ARBA00022840"/>
    </source>
</evidence>
<evidence type="ECO:0000259" key="13">
    <source>
        <dbReference type="Pfam" id="PF08544"/>
    </source>
</evidence>
<dbReference type="GO" id="GO:0004496">
    <property type="term" value="F:mevalonate kinase activity"/>
    <property type="evidence" value="ECO:0007669"/>
    <property type="project" value="InterPro"/>
</dbReference>
<dbReference type="GO" id="GO:0140643">
    <property type="term" value="F:hydroxymethylglutaryl-CoA reductase (NADH) activity"/>
    <property type="evidence" value="ECO:0007669"/>
    <property type="project" value="UniProtKB-EC"/>
</dbReference>
<dbReference type="Proteomes" id="UP000886005">
    <property type="component" value="Unassembled WGS sequence"/>
</dbReference>
<dbReference type="GO" id="GO:0004420">
    <property type="term" value="F:hydroxymethylglutaryl-CoA reductase (NADPH) activity"/>
    <property type="evidence" value="ECO:0007669"/>
    <property type="project" value="InterPro"/>
</dbReference>
<feature type="domain" description="GHMP kinase N-terminal" evidence="12">
    <location>
        <begin position="517"/>
        <end position="596"/>
    </location>
</feature>
<keyword evidence="4" id="KW-0808">Transferase</keyword>
<dbReference type="InterPro" id="IPR002202">
    <property type="entry name" value="HMG_CoA_Rdtase"/>
</dbReference>
<dbReference type="InterPro" id="IPR009029">
    <property type="entry name" value="HMG_CoA_Rdtase_sub-bd_dom_sf"/>
</dbReference>
<dbReference type="Pfam" id="PF00368">
    <property type="entry name" value="HMG-CoA_red"/>
    <property type="match status" value="1"/>
</dbReference>
<reference evidence="14" key="1">
    <citation type="journal article" date="2020" name="mSystems">
        <title>Genome- and Community-Level Interaction Insights into Carbon Utilization and Element Cycling Functions of Hydrothermarchaeota in Hydrothermal Sediment.</title>
        <authorList>
            <person name="Zhou Z."/>
            <person name="Liu Y."/>
            <person name="Xu W."/>
            <person name="Pan J."/>
            <person name="Luo Z.H."/>
            <person name="Li M."/>
        </authorList>
    </citation>
    <scope>NUCLEOTIDE SEQUENCE [LARGE SCALE GENOMIC DNA]</scope>
    <source>
        <strain evidence="14">HyVt-456</strain>
    </source>
</reference>
<dbReference type="PRINTS" id="PR00959">
    <property type="entry name" value="MEVGALKINASE"/>
</dbReference>
<dbReference type="InterPro" id="IPR036554">
    <property type="entry name" value="GHMP_kinase_C_sf"/>
</dbReference>
<dbReference type="Pfam" id="PF00288">
    <property type="entry name" value="GHMP_kinases_N"/>
    <property type="match status" value="1"/>
</dbReference>
<comment type="pathway">
    <text evidence="11">Isoprenoid biosynthesis; isopentenyl diphosphate biosynthesis via mevalonate pathway; isopentenyl diphosphate from (R)-mevalonate: step 1/3.</text>
</comment>
<evidence type="ECO:0000256" key="10">
    <source>
        <dbReference type="ARBA" id="ARBA00023098"/>
    </source>
</evidence>
<dbReference type="GO" id="GO:0015936">
    <property type="term" value="P:coenzyme A metabolic process"/>
    <property type="evidence" value="ECO:0007669"/>
    <property type="project" value="InterPro"/>
</dbReference>
<dbReference type="AlphaFoldDB" id="A0A7V1LNH7"/>
<dbReference type="Gene3D" id="1.10.8.660">
    <property type="match status" value="1"/>
</dbReference>
<dbReference type="SUPFAM" id="SSF55035">
    <property type="entry name" value="NAD-binding domain of HMG-CoA reductase"/>
    <property type="match status" value="1"/>
</dbReference>
<keyword evidence="7" id="KW-0067">ATP-binding</keyword>
<dbReference type="UniPathway" id="UPA00057">
    <property type="reaction ID" value="UER00098"/>
</dbReference>
<evidence type="ECO:0000256" key="2">
    <source>
        <dbReference type="ARBA" id="ARBA00022490"/>
    </source>
</evidence>
<gene>
    <name evidence="14" type="ORF">ENJ10_11170</name>
</gene>
<evidence type="ECO:0000256" key="4">
    <source>
        <dbReference type="ARBA" id="ARBA00022679"/>
    </source>
</evidence>
<evidence type="ECO:0000313" key="14">
    <source>
        <dbReference type="EMBL" id="HED11238.1"/>
    </source>
</evidence>
<dbReference type="CDD" id="cd00644">
    <property type="entry name" value="HMG-CoA_reductase_classII"/>
    <property type="match status" value="1"/>
</dbReference>
<feature type="domain" description="GHMP kinase C-terminal" evidence="13">
    <location>
        <begin position="665"/>
        <end position="743"/>
    </location>
</feature>
<evidence type="ECO:0000256" key="3">
    <source>
        <dbReference type="ARBA" id="ARBA00022516"/>
    </source>
</evidence>
<dbReference type="InterPro" id="IPR020568">
    <property type="entry name" value="Ribosomal_Su5_D2-typ_SF"/>
</dbReference>
<dbReference type="Gene3D" id="3.90.770.10">
    <property type="entry name" value="3-hydroxy-3-methylglutaryl-coenzyme A Reductase, Chain A, domain 2"/>
    <property type="match status" value="2"/>
</dbReference>
<evidence type="ECO:0000256" key="9">
    <source>
        <dbReference type="ARBA" id="ARBA00023002"/>
    </source>
</evidence>
<dbReference type="InterPro" id="IPR013750">
    <property type="entry name" value="GHMP_kinase_C_dom"/>
</dbReference>
<organism evidence="14">
    <name type="scientific">Caldithrix abyssi</name>
    <dbReference type="NCBI Taxonomy" id="187145"/>
    <lineage>
        <taxon>Bacteria</taxon>
        <taxon>Pseudomonadati</taxon>
        <taxon>Calditrichota</taxon>
        <taxon>Calditrichia</taxon>
        <taxon>Calditrichales</taxon>
        <taxon>Calditrichaceae</taxon>
        <taxon>Caldithrix</taxon>
    </lineage>
</organism>
<evidence type="ECO:0000259" key="12">
    <source>
        <dbReference type="Pfam" id="PF00288"/>
    </source>
</evidence>